<proteinExistence type="predicted"/>
<dbReference type="PROSITE" id="PS51257">
    <property type="entry name" value="PROKAR_LIPOPROTEIN"/>
    <property type="match status" value="1"/>
</dbReference>
<dbReference type="Proteomes" id="UP000000310">
    <property type="component" value="Chromosome"/>
</dbReference>
<keyword evidence="2" id="KW-1185">Reference proteome</keyword>
<evidence type="ECO:0008006" key="3">
    <source>
        <dbReference type="Google" id="ProtNLM"/>
    </source>
</evidence>
<dbReference type="STRING" id="762903.Pedsa_3669"/>
<reference evidence="1 2" key="1">
    <citation type="journal article" date="2011" name="Stand. Genomic Sci.">
        <title>Complete genome sequence of the gliding, heparinolytic Pedobacter saltans type strain (113).</title>
        <authorList>
            <person name="Liolios K."/>
            <person name="Sikorski J."/>
            <person name="Lu M."/>
            <person name="Nolan M."/>
            <person name="Lapidus A."/>
            <person name="Lucas S."/>
            <person name="Hammon N."/>
            <person name="Deshpande S."/>
            <person name="Cheng J.F."/>
            <person name="Tapia R."/>
            <person name="Han C."/>
            <person name="Goodwin L."/>
            <person name="Pitluck S."/>
            <person name="Huntemann M."/>
            <person name="Ivanova N."/>
            <person name="Pagani I."/>
            <person name="Mavromatis K."/>
            <person name="Ovchinikova G."/>
            <person name="Pati A."/>
            <person name="Chen A."/>
            <person name="Palaniappan K."/>
            <person name="Land M."/>
            <person name="Hauser L."/>
            <person name="Brambilla E.M."/>
            <person name="Kotsyurbenko O."/>
            <person name="Rohde M."/>
            <person name="Tindall B.J."/>
            <person name="Abt B."/>
            <person name="Goker M."/>
            <person name="Detter J.C."/>
            <person name="Woyke T."/>
            <person name="Bristow J."/>
            <person name="Eisen J.A."/>
            <person name="Markowitz V."/>
            <person name="Hugenholtz P."/>
            <person name="Klenk H.P."/>
            <person name="Kyrpides N.C."/>
        </authorList>
    </citation>
    <scope>NUCLEOTIDE SEQUENCE [LARGE SCALE GENOMIC DNA]</scope>
    <source>
        <strain evidence="2">ATCC 51119 / DSM 12145 / JCM 21818 / LMG 10337 / NBRC 100064 / NCIMB 13643</strain>
    </source>
</reference>
<protein>
    <recommendedName>
        <fullName evidence="3">Rieske domain-containing protein</fullName>
    </recommendedName>
</protein>
<dbReference type="KEGG" id="psn:Pedsa_3669"/>
<evidence type="ECO:0000313" key="1">
    <source>
        <dbReference type="EMBL" id="ADY54198.1"/>
    </source>
</evidence>
<gene>
    <name evidence="1" type="ordered locus">Pedsa_3669</name>
</gene>
<dbReference type="eggNOG" id="COG2146">
    <property type="taxonomic scope" value="Bacteria"/>
</dbReference>
<dbReference type="AlphaFoldDB" id="F0S5M4"/>
<dbReference type="HOGENOM" id="CLU_1843435_0_0_10"/>
<name>F0S5M4_PSESL</name>
<sequence>MRYKVLLFITGIVLLSCGKADNRWFPYASINLQIPINDPRIQGIKTPGNGIEIGGGVGGIILYRKLSGNRVVAYDKRSPASLDKGCDVRIQEPSIIAIDPCANVTFSLENDGTVIKGNYARPLQQYSVSEGNGLIMIYN</sequence>
<dbReference type="EMBL" id="CP002545">
    <property type="protein sequence ID" value="ADY54198.1"/>
    <property type="molecule type" value="Genomic_DNA"/>
</dbReference>
<reference evidence="2" key="2">
    <citation type="submission" date="2011-02" db="EMBL/GenBank/DDBJ databases">
        <title>The complete genome of Pedobacter saltans DSM 12145.</title>
        <authorList>
            <consortium name="US DOE Joint Genome Institute (JGI-PGF)"/>
            <person name="Lucas S."/>
            <person name="Copeland A."/>
            <person name="Lapidus A."/>
            <person name="Bruce D."/>
            <person name="Goodwin L."/>
            <person name="Pitluck S."/>
            <person name="Kyrpides N."/>
            <person name="Mavromatis K."/>
            <person name="Pagani I."/>
            <person name="Ivanova N."/>
            <person name="Ovchinnikova G."/>
            <person name="Lu M."/>
            <person name="Detter J.C."/>
            <person name="Han C."/>
            <person name="Land M."/>
            <person name="Hauser L."/>
            <person name="Markowitz V."/>
            <person name="Cheng J.-F."/>
            <person name="Hugenholtz P."/>
            <person name="Woyke T."/>
            <person name="Wu D."/>
            <person name="Tindall B."/>
            <person name="Pomrenke H.G."/>
            <person name="Brambilla E."/>
            <person name="Klenk H.-P."/>
            <person name="Eisen J.A."/>
        </authorList>
    </citation>
    <scope>NUCLEOTIDE SEQUENCE [LARGE SCALE GENOMIC DNA]</scope>
    <source>
        <strain evidence="2">ATCC 51119 / DSM 12145 / JCM 21818 / LMG 10337 / NBRC 100064 / NCIMB 13643</strain>
    </source>
</reference>
<organism evidence="1 2">
    <name type="scientific">Pseudopedobacter saltans (strain ATCC 51119 / DSM 12145 / JCM 21818 / CCUG 39354 / LMG 10337 / NBRC 100064 / NCIMB 13643)</name>
    <name type="common">Pedobacter saltans</name>
    <dbReference type="NCBI Taxonomy" id="762903"/>
    <lineage>
        <taxon>Bacteria</taxon>
        <taxon>Pseudomonadati</taxon>
        <taxon>Bacteroidota</taxon>
        <taxon>Sphingobacteriia</taxon>
        <taxon>Sphingobacteriales</taxon>
        <taxon>Sphingobacteriaceae</taxon>
        <taxon>Pseudopedobacter</taxon>
    </lineage>
</organism>
<accession>F0S5M4</accession>
<evidence type="ECO:0000313" key="2">
    <source>
        <dbReference type="Proteomes" id="UP000000310"/>
    </source>
</evidence>